<dbReference type="InterPro" id="IPR011009">
    <property type="entry name" value="Kinase-like_dom_sf"/>
</dbReference>
<evidence type="ECO:0000313" key="2">
    <source>
        <dbReference type="EMBL" id="CAJ0587419.1"/>
    </source>
</evidence>
<protein>
    <recommendedName>
        <fullName evidence="1">CHK kinase-like domain-containing protein</fullName>
    </recommendedName>
</protein>
<evidence type="ECO:0000313" key="3">
    <source>
        <dbReference type="Proteomes" id="UP001177023"/>
    </source>
</evidence>
<evidence type="ECO:0000259" key="1">
    <source>
        <dbReference type="SMART" id="SM00587"/>
    </source>
</evidence>
<accession>A0AA36GBD3</accession>
<dbReference type="AlphaFoldDB" id="A0AA36GBD3"/>
<dbReference type="InterPro" id="IPR015897">
    <property type="entry name" value="CHK_kinase-like"/>
</dbReference>
<dbReference type="PANTHER" id="PTHR23020">
    <property type="entry name" value="UNCHARACTERIZED NUCLEAR HORMONE RECEPTOR-RELATED"/>
    <property type="match status" value="1"/>
</dbReference>
<feature type="domain" description="CHK kinase-like" evidence="1">
    <location>
        <begin position="127"/>
        <end position="314"/>
    </location>
</feature>
<gene>
    <name evidence="2" type="ORF">MSPICULIGERA_LOCUS25387</name>
</gene>
<organism evidence="2 3">
    <name type="scientific">Mesorhabditis spiculigera</name>
    <dbReference type="NCBI Taxonomy" id="96644"/>
    <lineage>
        <taxon>Eukaryota</taxon>
        <taxon>Metazoa</taxon>
        <taxon>Ecdysozoa</taxon>
        <taxon>Nematoda</taxon>
        <taxon>Chromadorea</taxon>
        <taxon>Rhabditida</taxon>
        <taxon>Rhabditina</taxon>
        <taxon>Rhabditomorpha</taxon>
        <taxon>Rhabditoidea</taxon>
        <taxon>Rhabditidae</taxon>
        <taxon>Mesorhabditinae</taxon>
        <taxon>Mesorhabditis</taxon>
    </lineage>
</organism>
<dbReference type="SMART" id="SM00587">
    <property type="entry name" value="CHK"/>
    <property type="match status" value="1"/>
</dbReference>
<dbReference type="Gene3D" id="3.90.1200.10">
    <property type="match status" value="1"/>
</dbReference>
<dbReference type="EMBL" id="CATQJA010002710">
    <property type="protein sequence ID" value="CAJ0587419.1"/>
    <property type="molecule type" value="Genomic_DNA"/>
</dbReference>
<proteinExistence type="predicted"/>
<feature type="non-terminal residue" evidence="2">
    <location>
        <position position="388"/>
    </location>
</feature>
<reference evidence="2" key="1">
    <citation type="submission" date="2023-06" db="EMBL/GenBank/DDBJ databases">
        <authorList>
            <person name="Delattre M."/>
        </authorList>
    </citation>
    <scope>NUCLEOTIDE SEQUENCE</scope>
    <source>
        <strain evidence="2">AF72</strain>
    </source>
</reference>
<sequence>MDTILGTPITWSMIEADLKKALSTSAIFGPAKKAETFGKGCSFLSKTILLTFDWQDDDSQKLPEKALLKVCQRQPQEERGTDIFDSSLLNDNELLLYTETVKALPPNFPIPRYYCGRLYSKELEAGYVLIEFVANASLCHLVHNVQFAGVLEVVGWLAEMAVYGIKKPEKLALAKTVDANDECLKDFTRLEISLARYDKMEAHFPDLKEDIDYFRVKTREVLKDFDTLQTLRDKISNVKLICHGDPWPPNLLWKRGANGNFHVFKFVDWQLFHIGTPCWDLTLFLFGCMAPEDYDRIPDAIRHYYDLINERVADKNPWDSFEQLLTEFKKTFGWLMLMLLPMNVGMLGSCMEALDEVDEARIAEYGRLLDAKMRRLSEETKKYLLKWY</sequence>
<dbReference type="PANTHER" id="PTHR23020:SF8">
    <property type="entry name" value="CHK KINASE-LIKE DOMAIN-CONTAINING PROTEIN"/>
    <property type="match status" value="1"/>
</dbReference>
<name>A0AA36GBD3_9BILA</name>
<dbReference type="SUPFAM" id="SSF56112">
    <property type="entry name" value="Protein kinase-like (PK-like)"/>
    <property type="match status" value="1"/>
</dbReference>
<dbReference type="InterPro" id="IPR052961">
    <property type="entry name" value="Oxido-Kinase-like_Enzymes"/>
</dbReference>
<dbReference type="Pfam" id="PF07914">
    <property type="entry name" value="DUF1679"/>
    <property type="match status" value="1"/>
</dbReference>
<dbReference type="Proteomes" id="UP001177023">
    <property type="component" value="Unassembled WGS sequence"/>
</dbReference>
<keyword evidence="3" id="KW-1185">Reference proteome</keyword>
<dbReference type="InterPro" id="IPR012877">
    <property type="entry name" value="Dhs-27"/>
</dbReference>
<comment type="caution">
    <text evidence="2">The sequence shown here is derived from an EMBL/GenBank/DDBJ whole genome shotgun (WGS) entry which is preliminary data.</text>
</comment>